<dbReference type="Proteomes" id="UP001500466">
    <property type="component" value="Unassembled WGS sequence"/>
</dbReference>
<dbReference type="SMART" id="SM00327">
    <property type="entry name" value="VWA"/>
    <property type="match status" value="1"/>
</dbReference>
<evidence type="ECO:0000256" key="1">
    <source>
        <dbReference type="SAM" id="Phobius"/>
    </source>
</evidence>
<dbReference type="EMBL" id="BAABHS010000023">
    <property type="protein sequence ID" value="GAA4980934.1"/>
    <property type="molecule type" value="Genomic_DNA"/>
</dbReference>
<feature type="signal peptide" evidence="2">
    <location>
        <begin position="1"/>
        <end position="35"/>
    </location>
</feature>
<dbReference type="Pfam" id="PF00092">
    <property type="entry name" value="VWA"/>
    <property type="match status" value="1"/>
</dbReference>
<keyword evidence="1" id="KW-0472">Membrane</keyword>
<dbReference type="CDD" id="cd00198">
    <property type="entry name" value="vWFA"/>
    <property type="match status" value="1"/>
</dbReference>
<evidence type="ECO:0000256" key="2">
    <source>
        <dbReference type="SAM" id="SignalP"/>
    </source>
</evidence>
<sequence>MKSPARRPRPRRLRAAIAALAAALLFAAPVGTAHAAAGPAAPGSREDLLTALGIGDVGVDYLVLVDQSLSMGDAGYDTAVRTEVKKLIDGMRSVDRVGFISFAVRPGTQKKFVQAAEAKSLLDGLSVDDPGGTNLGLALASAADLIDKTPLDNPPRPVGVVLLSDAKEDVPAGQPYAKIDPSTPEWKALRARFDKIGAQRDIAGFGVDFEQGADVVYKAISTVLSSIPAGHAKTVPELSGPLQEWAGQARAKQGAAAVDAEKGKGVEARWIVPDTLDGTFDVSSNVPLVLELKATTARVPVRVSDLAVSGAQVSGLPADPVIVDPKAPPVRINVTMSAARTRTGLGGGTSTVEVRPRVTGTVDSPLGPAVTQYLNRPLALATDIANVPPSPPVKLTGKETTERASWMTAGIVIVIIAALILAVGGTLYVVPRKMQGELDVWSYDGTYSMVVGVDGERSVARTPLSRIQDPGWISVRGGQGFGRRGRTLRIQCSRGGNVGGIRMAEGGKGVVAGLDVQHRKWTRPTGGGPGTG</sequence>
<name>A0ABP9HXM9_9ACTN</name>
<dbReference type="RefSeq" id="WP_345678633.1">
    <property type="nucleotide sequence ID" value="NZ_BAABHS010000023.1"/>
</dbReference>
<dbReference type="SUPFAM" id="SSF53300">
    <property type="entry name" value="vWA-like"/>
    <property type="match status" value="1"/>
</dbReference>
<dbReference type="InterPro" id="IPR002035">
    <property type="entry name" value="VWF_A"/>
</dbReference>
<organism evidence="4 5">
    <name type="scientific">Yinghuangia aomiensis</name>
    <dbReference type="NCBI Taxonomy" id="676205"/>
    <lineage>
        <taxon>Bacteria</taxon>
        <taxon>Bacillati</taxon>
        <taxon>Actinomycetota</taxon>
        <taxon>Actinomycetes</taxon>
        <taxon>Kitasatosporales</taxon>
        <taxon>Streptomycetaceae</taxon>
        <taxon>Yinghuangia</taxon>
    </lineage>
</organism>
<dbReference type="PROSITE" id="PS50234">
    <property type="entry name" value="VWFA"/>
    <property type="match status" value="1"/>
</dbReference>
<evidence type="ECO:0000313" key="4">
    <source>
        <dbReference type="EMBL" id="GAA4980934.1"/>
    </source>
</evidence>
<comment type="caution">
    <text evidence="4">The sequence shown here is derived from an EMBL/GenBank/DDBJ whole genome shotgun (WGS) entry which is preliminary data.</text>
</comment>
<reference evidence="5" key="1">
    <citation type="journal article" date="2019" name="Int. J. Syst. Evol. Microbiol.">
        <title>The Global Catalogue of Microorganisms (GCM) 10K type strain sequencing project: providing services to taxonomists for standard genome sequencing and annotation.</title>
        <authorList>
            <consortium name="The Broad Institute Genomics Platform"/>
            <consortium name="The Broad Institute Genome Sequencing Center for Infectious Disease"/>
            <person name="Wu L."/>
            <person name="Ma J."/>
        </authorList>
    </citation>
    <scope>NUCLEOTIDE SEQUENCE [LARGE SCALE GENOMIC DNA]</scope>
    <source>
        <strain evidence="5">JCM 17986</strain>
    </source>
</reference>
<accession>A0ABP9HXM9</accession>
<keyword evidence="1" id="KW-0812">Transmembrane</keyword>
<dbReference type="InterPro" id="IPR036465">
    <property type="entry name" value="vWFA_dom_sf"/>
</dbReference>
<evidence type="ECO:0000313" key="5">
    <source>
        <dbReference type="Proteomes" id="UP001500466"/>
    </source>
</evidence>
<protein>
    <recommendedName>
        <fullName evidence="3">VWFA domain-containing protein</fullName>
    </recommendedName>
</protein>
<gene>
    <name evidence="4" type="ORF">GCM10023205_57570</name>
</gene>
<feature type="chain" id="PRO_5047361557" description="VWFA domain-containing protein" evidence="2">
    <location>
        <begin position="36"/>
        <end position="532"/>
    </location>
</feature>
<keyword evidence="5" id="KW-1185">Reference proteome</keyword>
<evidence type="ECO:0000259" key="3">
    <source>
        <dbReference type="PROSITE" id="PS50234"/>
    </source>
</evidence>
<proteinExistence type="predicted"/>
<keyword evidence="2" id="KW-0732">Signal</keyword>
<dbReference type="Gene3D" id="3.40.50.410">
    <property type="entry name" value="von Willebrand factor, type A domain"/>
    <property type="match status" value="1"/>
</dbReference>
<feature type="transmembrane region" description="Helical" evidence="1">
    <location>
        <begin position="406"/>
        <end position="430"/>
    </location>
</feature>
<feature type="domain" description="VWFA" evidence="3">
    <location>
        <begin position="60"/>
        <end position="249"/>
    </location>
</feature>
<keyword evidence="1" id="KW-1133">Transmembrane helix</keyword>